<gene>
    <name evidence="9" type="ORF">PDE_02606</name>
</gene>
<dbReference type="GO" id="GO:0005634">
    <property type="term" value="C:nucleus"/>
    <property type="evidence" value="ECO:0007669"/>
    <property type="project" value="UniProtKB-SubCell"/>
</dbReference>
<keyword evidence="2" id="KW-0479">Metal-binding</keyword>
<dbReference type="InterPro" id="IPR001965">
    <property type="entry name" value="Znf_PHD"/>
</dbReference>
<feature type="compositionally biased region" description="Pro residues" evidence="7">
    <location>
        <begin position="388"/>
        <end position="397"/>
    </location>
</feature>
<proteinExistence type="predicted"/>
<dbReference type="PANTHER" id="PTHR12628">
    <property type="entry name" value="POLYCOMB-LIKE TRANSCRIPTION FACTOR"/>
    <property type="match status" value="1"/>
</dbReference>
<evidence type="ECO:0000313" key="9">
    <source>
        <dbReference type="EMBL" id="EPS27662.1"/>
    </source>
</evidence>
<feature type="region of interest" description="Disordered" evidence="7">
    <location>
        <begin position="1"/>
        <end position="57"/>
    </location>
</feature>
<feature type="compositionally biased region" description="Polar residues" evidence="7">
    <location>
        <begin position="291"/>
        <end position="318"/>
    </location>
</feature>
<accession>S8B036</accession>
<dbReference type="InterPro" id="IPR011011">
    <property type="entry name" value="Znf_FYVE_PHD"/>
</dbReference>
<dbReference type="PROSITE" id="PS50016">
    <property type="entry name" value="ZF_PHD_2"/>
    <property type="match status" value="1"/>
</dbReference>
<dbReference type="Pfam" id="PF00628">
    <property type="entry name" value="PHD"/>
    <property type="match status" value="1"/>
</dbReference>
<dbReference type="Proteomes" id="UP000019376">
    <property type="component" value="Unassembled WGS sequence"/>
</dbReference>
<dbReference type="GO" id="GO:0045814">
    <property type="term" value="P:negative regulation of gene expression, epigenetic"/>
    <property type="evidence" value="ECO:0007669"/>
    <property type="project" value="TreeGrafter"/>
</dbReference>
<dbReference type="AlphaFoldDB" id="S8B036"/>
<dbReference type="Gene3D" id="3.30.40.10">
    <property type="entry name" value="Zinc/RING finger domain, C3HC4 (zinc finger)"/>
    <property type="match status" value="1"/>
</dbReference>
<protein>
    <recommendedName>
        <fullName evidence="8">PHD-type domain-containing protein</fullName>
    </recommendedName>
</protein>
<dbReference type="EMBL" id="KB644410">
    <property type="protein sequence ID" value="EPS27662.1"/>
    <property type="molecule type" value="Genomic_DNA"/>
</dbReference>
<dbReference type="SUPFAM" id="SSF57903">
    <property type="entry name" value="FYVE/PHD zinc finger"/>
    <property type="match status" value="1"/>
</dbReference>
<sequence length="397" mass="43300">MPPAKKSLAGLPPAPSTGAVEMPASLDTRTSRTGRVIKAPTPFVPPPTVAGTGKRKGVSRKKEANVVCIHCNRGQSPASNAIVFCDGCNSTWHQKCHDPPIDNQVILVRDMEWHCRRCKPVRRPSVAKTKIVKTKKATRTLHPRLQAAPHLEVGGERFTSDERRAYLSRLSHAQLVELLVNVSNRHPSVPMFPANMKDRPASQFFLRPRATVSTNSNETHAEFKLRSKKRTCSEDDVTDANPYTSSRKKPRTASSSTELSANKTSTSLDDCISSSSKGISADPAPNLAALSHTNHSSNETRTSTTGNSRSQRASFTSQETPSDTSEPDTDDETFEDAVEDHRLYPLAGNGFMPTMDPRDLGLLTESSQSQTFSHSIHGPAQKAHDTGAPPPVWRGLV</sequence>
<feature type="region of interest" description="Disordered" evidence="7">
    <location>
        <begin position="209"/>
        <end position="333"/>
    </location>
</feature>
<dbReference type="GO" id="GO:0008270">
    <property type="term" value="F:zinc ion binding"/>
    <property type="evidence" value="ECO:0007669"/>
    <property type="project" value="UniProtKB-KW"/>
</dbReference>
<evidence type="ECO:0000313" key="10">
    <source>
        <dbReference type="Proteomes" id="UP000019376"/>
    </source>
</evidence>
<dbReference type="SMART" id="SM00249">
    <property type="entry name" value="PHD"/>
    <property type="match status" value="1"/>
</dbReference>
<name>S8B036_PENO1</name>
<dbReference type="GO" id="GO:0003677">
    <property type="term" value="F:DNA binding"/>
    <property type="evidence" value="ECO:0007669"/>
    <property type="project" value="TreeGrafter"/>
</dbReference>
<evidence type="ECO:0000256" key="7">
    <source>
        <dbReference type="SAM" id="MobiDB-lite"/>
    </source>
</evidence>
<dbReference type="STRING" id="933388.S8B036"/>
<keyword evidence="4" id="KW-0862">Zinc</keyword>
<dbReference type="PANTHER" id="PTHR12628:SF10">
    <property type="entry name" value="HOMEOBOX DOMAIN-CONTAINING PROTEIN"/>
    <property type="match status" value="1"/>
</dbReference>
<keyword evidence="5" id="KW-0539">Nucleus</keyword>
<keyword evidence="3 6" id="KW-0863">Zinc-finger</keyword>
<dbReference type="InterPro" id="IPR019787">
    <property type="entry name" value="Znf_PHD-finger"/>
</dbReference>
<keyword evidence="10" id="KW-1185">Reference proteome</keyword>
<dbReference type="PROSITE" id="PS01359">
    <property type="entry name" value="ZF_PHD_1"/>
    <property type="match status" value="1"/>
</dbReference>
<feature type="region of interest" description="Disordered" evidence="7">
    <location>
        <begin position="376"/>
        <end position="397"/>
    </location>
</feature>
<dbReference type="CDD" id="cd15502">
    <property type="entry name" value="PHD_Phf1p_Phf2p_like"/>
    <property type="match status" value="1"/>
</dbReference>
<dbReference type="InterPro" id="IPR013083">
    <property type="entry name" value="Znf_RING/FYVE/PHD"/>
</dbReference>
<evidence type="ECO:0000256" key="3">
    <source>
        <dbReference type="ARBA" id="ARBA00022771"/>
    </source>
</evidence>
<evidence type="ECO:0000256" key="2">
    <source>
        <dbReference type="ARBA" id="ARBA00022723"/>
    </source>
</evidence>
<evidence type="ECO:0000256" key="1">
    <source>
        <dbReference type="ARBA" id="ARBA00004123"/>
    </source>
</evidence>
<comment type="subcellular location">
    <subcellularLocation>
        <location evidence="1">Nucleus</location>
    </subcellularLocation>
</comment>
<dbReference type="PhylomeDB" id="S8B036"/>
<evidence type="ECO:0000259" key="8">
    <source>
        <dbReference type="PROSITE" id="PS50016"/>
    </source>
</evidence>
<dbReference type="HOGENOM" id="CLU_694649_0_0_1"/>
<reference evidence="9 10" key="1">
    <citation type="journal article" date="2013" name="PLoS ONE">
        <title>Genomic and secretomic analyses reveal unique features of the lignocellulolytic enzyme system of Penicillium decumbens.</title>
        <authorList>
            <person name="Liu G."/>
            <person name="Zhang L."/>
            <person name="Wei X."/>
            <person name="Zou G."/>
            <person name="Qin Y."/>
            <person name="Ma L."/>
            <person name="Li J."/>
            <person name="Zheng H."/>
            <person name="Wang S."/>
            <person name="Wang C."/>
            <person name="Xun L."/>
            <person name="Zhao G.-P."/>
            <person name="Zhou Z."/>
            <person name="Qu Y."/>
        </authorList>
    </citation>
    <scope>NUCLEOTIDE SEQUENCE [LARGE SCALE GENOMIC DNA]</scope>
    <source>
        <strain evidence="10">114-2 / CGMCC 5302</strain>
    </source>
</reference>
<dbReference type="InterPro" id="IPR019786">
    <property type="entry name" value="Zinc_finger_PHD-type_CS"/>
</dbReference>
<evidence type="ECO:0000256" key="5">
    <source>
        <dbReference type="ARBA" id="ARBA00023242"/>
    </source>
</evidence>
<dbReference type="OrthoDB" id="5863171at2759"/>
<organism evidence="9 10">
    <name type="scientific">Penicillium oxalicum (strain 114-2 / CGMCC 5302)</name>
    <name type="common">Penicillium decumbens</name>
    <dbReference type="NCBI Taxonomy" id="933388"/>
    <lineage>
        <taxon>Eukaryota</taxon>
        <taxon>Fungi</taxon>
        <taxon>Dikarya</taxon>
        <taxon>Ascomycota</taxon>
        <taxon>Pezizomycotina</taxon>
        <taxon>Eurotiomycetes</taxon>
        <taxon>Eurotiomycetidae</taxon>
        <taxon>Eurotiales</taxon>
        <taxon>Aspergillaceae</taxon>
        <taxon>Penicillium</taxon>
    </lineage>
</organism>
<evidence type="ECO:0000256" key="4">
    <source>
        <dbReference type="ARBA" id="ARBA00022833"/>
    </source>
</evidence>
<feature type="compositionally biased region" description="Polar residues" evidence="7">
    <location>
        <begin position="252"/>
        <end position="263"/>
    </location>
</feature>
<evidence type="ECO:0000256" key="6">
    <source>
        <dbReference type="PROSITE-ProRule" id="PRU00146"/>
    </source>
</evidence>
<feature type="domain" description="PHD-type" evidence="8">
    <location>
        <begin position="65"/>
        <end position="121"/>
    </location>
</feature>
<dbReference type="GO" id="GO:0003682">
    <property type="term" value="F:chromatin binding"/>
    <property type="evidence" value="ECO:0007669"/>
    <property type="project" value="TreeGrafter"/>
</dbReference>
<feature type="compositionally biased region" description="Low complexity" evidence="7">
    <location>
        <begin position="264"/>
        <end position="276"/>
    </location>
</feature>
<dbReference type="eggNOG" id="KOG4323">
    <property type="taxonomic scope" value="Eukaryota"/>
</dbReference>